<feature type="compositionally biased region" description="Acidic residues" evidence="2">
    <location>
        <begin position="353"/>
        <end position="363"/>
    </location>
</feature>
<evidence type="ECO:0000256" key="1">
    <source>
        <dbReference type="SAM" id="Coils"/>
    </source>
</evidence>
<feature type="compositionally biased region" description="Low complexity" evidence="2">
    <location>
        <begin position="203"/>
        <end position="216"/>
    </location>
</feature>
<feature type="compositionally biased region" description="Polar residues" evidence="2">
    <location>
        <begin position="772"/>
        <end position="786"/>
    </location>
</feature>
<feature type="compositionally biased region" description="Pro residues" evidence="2">
    <location>
        <begin position="539"/>
        <end position="548"/>
    </location>
</feature>
<feature type="compositionally biased region" description="Basic and acidic residues" evidence="2">
    <location>
        <begin position="406"/>
        <end position="419"/>
    </location>
</feature>
<feature type="compositionally biased region" description="Basic residues" evidence="2">
    <location>
        <begin position="232"/>
        <end position="252"/>
    </location>
</feature>
<feature type="region of interest" description="Disordered" evidence="2">
    <location>
        <begin position="81"/>
        <end position="258"/>
    </location>
</feature>
<feature type="region of interest" description="Disordered" evidence="2">
    <location>
        <begin position="772"/>
        <end position="792"/>
    </location>
</feature>
<keyword evidence="1" id="KW-0175">Coiled coil</keyword>
<feature type="region of interest" description="Disordered" evidence="2">
    <location>
        <begin position="477"/>
        <end position="603"/>
    </location>
</feature>
<accession>A0A8K0UFV0</accession>
<dbReference type="AlphaFoldDB" id="A0A8K0UFV0"/>
<keyword evidence="4" id="KW-1185">Reference proteome</keyword>
<comment type="caution">
    <text evidence="3">The sequence shown here is derived from an EMBL/GenBank/DDBJ whole genome shotgun (WGS) entry which is preliminary data.</text>
</comment>
<feature type="compositionally biased region" description="Pro residues" evidence="2">
    <location>
        <begin position="480"/>
        <end position="491"/>
    </location>
</feature>
<protein>
    <submittedName>
        <fullName evidence="3">Uncharacterized protein</fullName>
    </submittedName>
</protein>
<evidence type="ECO:0000313" key="4">
    <source>
        <dbReference type="Proteomes" id="UP000813824"/>
    </source>
</evidence>
<gene>
    <name evidence="3" type="ORF">BXZ70DRAFT_1044660</name>
</gene>
<proteinExistence type="predicted"/>
<dbReference type="Proteomes" id="UP000813824">
    <property type="component" value="Unassembled WGS sequence"/>
</dbReference>
<sequence length="848" mass="93726">MLIGPGGDQFRVHRIIAIASRSVQKRDKKFLPQFWTSEDAELWRESDLEQQGRVLHDLPAGLDLGDNLYWETGSCGFAPAPARASAAPHSAPASPSHRVYTSETAPPLKSALKRPAVPHNAEPGPSRTQRSTWAIPPTPIVVPGGVGVHTTSRLPPPASRSKVPGGRGRSPQRRTPAAVTARGQSSGREQADDDHPVRRSSRPRSSSRGPRKASSSQPPLGEETRPSDTATTKRRGRKPIHKLTPHRRRHLPAHSTWTQTGRSLAPIYHCGQVAMLLPWHAQHKRGAASHPIYLWERGLIRPGKRFIWPCFGNAGNVWRGGSSRKMTERDRSSFLSWRRLIRSRGETQRDVTDAEDNDDEDERDGTTPARVESPTQHHRRVTNGSRPSRIRAREGRTPSSPESEDEPRGRLRKGTEAAVKKVGPPQKKKRTQSRPPAPRKLQCYVDIPPMAPIFRTSRGPTVPSSVTVAPVRYRRMVYSPSPPFPSPPPNNVPAAGEDQRMHSPPPHTLGTPQAVTSPVAGPLGSPCHLASPRRHPSPQRHPSPPVASPPFSMQEMSPPAHSLPPMPSRGTPMRVVTPPHRPSPPRSPMRGVTPPPRLSTPQSAMRGEIPLQRSSPPLVTLRPSPHIPQMRGASQMDALERRVHQLEKEIESQRRFGVQLLSQLQMERTTFEHRLNVLEQQMANQARHRSASPLQTDMQPSPDRPSSAALRPNPLSGGDRSAVASASRSSQRTSVQSPRHCRLPRRHSSLHRRPSYHRRLFCRGYWNPSPLGSSPTRDGLQQSPSAQRKGHLQITTVTAAAQTSSPSVSRASAAMTLDLEDEAMLCDQFYRAFRNTGRDGPSDCMDLD</sequence>
<evidence type="ECO:0000313" key="3">
    <source>
        <dbReference type="EMBL" id="KAH8087122.1"/>
    </source>
</evidence>
<organism evidence="3 4">
    <name type="scientific">Cristinia sonorae</name>
    <dbReference type="NCBI Taxonomy" id="1940300"/>
    <lineage>
        <taxon>Eukaryota</taxon>
        <taxon>Fungi</taxon>
        <taxon>Dikarya</taxon>
        <taxon>Basidiomycota</taxon>
        <taxon>Agaricomycotina</taxon>
        <taxon>Agaricomycetes</taxon>
        <taxon>Agaricomycetidae</taxon>
        <taxon>Agaricales</taxon>
        <taxon>Pleurotineae</taxon>
        <taxon>Stephanosporaceae</taxon>
        <taxon>Cristinia</taxon>
    </lineage>
</organism>
<dbReference type="EMBL" id="JAEVFJ010000041">
    <property type="protein sequence ID" value="KAH8087122.1"/>
    <property type="molecule type" value="Genomic_DNA"/>
</dbReference>
<feature type="compositionally biased region" description="Low complexity" evidence="2">
    <location>
        <begin position="81"/>
        <end position="98"/>
    </location>
</feature>
<feature type="coiled-coil region" evidence="1">
    <location>
        <begin position="629"/>
        <end position="681"/>
    </location>
</feature>
<reference evidence="3" key="1">
    <citation type="journal article" date="2021" name="New Phytol.">
        <title>Evolutionary innovations through gain and loss of genes in the ectomycorrhizal Boletales.</title>
        <authorList>
            <person name="Wu G."/>
            <person name="Miyauchi S."/>
            <person name="Morin E."/>
            <person name="Kuo A."/>
            <person name="Drula E."/>
            <person name="Varga T."/>
            <person name="Kohler A."/>
            <person name="Feng B."/>
            <person name="Cao Y."/>
            <person name="Lipzen A."/>
            <person name="Daum C."/>
            <person name="Hundley H."/>
            <person name="Pangilinan J."/>
            <person name="Johnson J."/>
            <person name="Barry K."/>
            <person name="LaButti K."/>
            <person name="Ng V."/>
            <person name="Ahrendt S."/>
            <person name="Min B."/>
            <person name="Choi I.G."/>
            <person name="Park H."/>
            <person name="Plett J.M."/>
            <person name="Magnuson J."/>
            <person name="Spatafora J.W."/>
            <person name="Nagy L.G."/>
            <person name="Henrissat B."/>
            <person name="Grigoriev I.V."/>
            <person name="Yang Z.L."/>
            <person name="Xu J."/>
            <person name="Martin F.M."/>
        </authorList>
    </citation>
    <scope>NUCLEOTIDE SEQUENCE</scope>
    <source>
        <strain evidence="3">KKN 215</strain>
    </source>
</reference>
<feature type="region of interest" description="Disordered" evidence="2">
    <location>
        <begin position="682"/>
        <end position="752"/>
    </location>
</feature>
<feature type="region of interest" description="Disordered" evidence="2">
    <location>
        <begin position="346"/>
        <end position="443"/>
    </location>
</feature>
<feature type="compositionally biased region" description="Basic residues" evidence="2">
    <location>
        <begin position="739"/>
        <end position="752"/>
    </location>
</feature>
<feature type="compositionally biased region" description="Pro residues" evidence="2">
    <location>
        <begin position="579"/>
        <end position="598"/>
    </location>
</feature>
<feature type="compositionally biased region" description="Low complexity" evidence="2">
    <location>
        <begin position="720"/>
        <end position="738"/>
    </location>
</feature>
<evidence type="ECO:0000256" key="2">
    <source>
        <dbReference type="SAM" id="MobiDB-lite"/>
    </source>
</evidence>
<name>A0A8K0UFV0_9AGAR</name>